<dbReference type="Pfam" id="PF17908">
    <property type="entry name" value="APAF1_C"/>
    <property type="match status" value="1"/>
</dbReference>
<keyword evidence="7" id="KW-1185">Reference proteome</keyword>
<dbReference type="InterPro" id="IPR027417">
    <property type="entry name" value="P-loop_NTPase"/>
</dbReference>
<feature type="region of interest" description="Disordered" evidence="4">
    <location>
        <begin position="984"/>
        <end position="1013"/>
    </location>
</feature>
<dbReference type="Gene3D" id="1.10.8.430">
    <property type="entry name" value="Helical domain of apoptotic protease-activating factors"/>
    <property type="match status" value="1"/>
</dbReference>
<dbReference type="PRINTS" id="PR00364">
    <property type="entry name" value="DISEASERSIST"/>
</dbReference>
<sequence>MAGKNRRLLQIHQNAIVRDLDVKYILDELFTKQAISAEDFDYIFSLNERTDQTRFLLERLSQSNNSAFEAFVDSLAKDYKWLWELLAIDNVEMVDDSFEDSLSRGDVPRLPDHFVKRSSLEKELLAKLHQLPRREILVLHGMSGCGKTTLAINVLRSNSQLITSNFNGVVYWMNFGNCKTTDDVIAQQKVLYRKLLLLLPHTSYMKSSMSMSSIASNADSLSNYDFSWPEQKDRLKNLFSSQDSLKDGLLVLDEVNEKICVEGFDIGFKILVTTRDTDVVKDFHPQIIKVENHFSEEESLELFASCLEVQANTLPRQAKKLHEICKGSPFLIALIGAELAENKEKLVHDTSHWKVYTKKLGQKEFISNISRSNVSSPIYNLCINSLKPDILPLFKMLAILPDNVKFTANVLSKLWNKPTIEVDRIMKQLRTKSLVMVCYDEKKHNYTYEIHGLIMDYLRTSSNDDYLKKLHNHLLTSYNYGVNTFPLHIEDDGYIAYYVGYHIANTKNLNNMLGLFKKLFLNLKFLGNKVRLTGPSYVISDLQKYESYIVDDDLDRTLLYSIKKYLSTYGIDLYRYPCTDIIQSILQNESKGILYTEAWRIAQENCSKNELYFEFLHEQNVEEIKHSTIDVKEPIKSVCFLGDYILVGTTETGVIKLFHIGTNKLKKELRSTGSTIEWVGACPTNPPFVAALDARGVIHVWYIDEVEQDCDDVIEEEAEESYNNNFPSNFTITGPSPFLNCRWSNCEETLIAHTIDVIYVYNTSGNVLYTRDLYKDRPIYLCVPCNLDNYVLVATSNSLDILNMKTNEKQSFEETTNVLDLVVVPGTNRIITLRKNEVKQYEFNMLRRFNRNFSDSKCRVIITSDTVKECITFISIAVNRSGSLLFISTNDSRVICVDLKTYAHVFDLENRRGNVISMSVSEVAWDELAAGPDALLTGTAGDEHSAKVWCLDAAYVARARQRGDGKVRLTTKFDASFINALYPPTPSTLTANENDPKSTQNTPKRHQSFINHQEPKKLVKSTMSLDRHSLKPLNLKGITNGDGDSMTQPLLAVVDDKNNIQVMRGRKLITEIPANSDDQVTIVKISPCHRYIVYGLKCGIVRKFIIRSKKYIDIMDVNSPVQYMNFVYPNLLMVAGKNKCLMAYKLTASGEWKPEMLLSGNTNLGSQEILNDIQGVKKKSSQSEKTSSSGSDTSLNSKERLFPNCDKRGLCKGSSLVDCYWISDLGLITVESNATIKLWDNNLKLTSVLSGRQADVCICCSALQKKILVICDYYNSSFQVFEIKTSDEVYLEFIQEDRLNIRICSCALTTDGNILALGSDSGDVVVWNVHSKKQITLLTLHKSKVQWCGFSPTPDRLYRSVHSPSTLSPQPSYEDEEQPPLVLVTMASEIVWWNMTYVIRMRRKGLRTSLNVITPLASPLDTRNDLHSDDNANTNPFNNFFFGDNLLNPKTCWKVNWKKKTYKEGSKRKDILACIKLSGMSAERICFDKKFSCFITVDHPGHIHIMKLMGTYES</sequence>
<feature type="domain" description="CARD" evidence="5">
    <location>
        <begin position="1"/>
        <end position="75"/>
    </location>
</feature>
<dbReference type="InterPro" id="IPR042197">
    <property type="entry name" value="Apaf_helical"/>
</dbReference>
<dbReference type="Gene3D" id="1.10.10.10">
    <property type="entry name" value="Winged helix-like DNA-binding domain superfamily/Winged helix DNA-binding domain"/>
    <property type="match status" value="1"/>
</dbReference>
<evidence type="ECO:0000256" key="3">
    <source>
        <dbReference type="ARBA" id="ARBA00022737"/>
    </source>
</evidence>
<dbReference type="InterPro" id="IPR011029">
    <property type="entry name" value="DEATH-like_dom_sf"/>
</dbReference>
<dbReference type="Gene3D" id="1.25.40.370">
    <property type="match status" value="1"/>
</dbReference>
<evidence type="ECO:0000259" key="5">
    <source>
        <dbReference type="PROSITE" id="PS50209"/>
    </source>
</evidence>
<evidence type="ECO:0000256" key="2">
    <source>
        <dbReference type="ARBA" id="ARBA00022703"/>
    </source>
</evidence>
<dbReference type="PANTHER" id="PTHR22845">
    <property type="entry name" value="APOPTOTIC PROTEASE-ACTIVATING FACTOR 1"/>
    <property type="match status" value="1"/>
</dbReference>
<protein>
    <recommendedName>
        <fullName evidence="5">CARD domain-containing protein</fullName>
    </recommendedName>
</protein>
<dbReference type="SUPFAM" id="SSF50978">
    <property type="entry name" value="WD40 repeat-like"/>
    <property type="match status" value="2"/>
</dbReference>
<dbReference type="InterPro" id="IPR036322">
    <property type="entry name" value="WD40_repeat_dom_sf"/>
</dbReference>
<evidence type="ECO:0000313" key="7">
    <source>
        <dbReference type="Proteomes" id="UP000838878"/>
    </source>
</evidence>
<dbReference type="InterPro" id="IPR002182">
    <property type="entry name" value="NB-ARC"/>
</dbReference>
<dbReference type="InterPro" id="IPR001315">
    <property type="entry name" value="CARD"/>
</dbReference>
<dbReference type="GO" id="GO:0005829">
    <property type="term" value="C:cytosol"/>
    <property type="evidence" value="ECO:0007669"/>
    <property type="project" value="UniProtKB-ARBA"/>
</dbReference>
<dbReference type="InterPro" id="IPR048975">
    <property type="entry name" value="WHD_APAF1"/>
</dbReference>
<feature type="non-terminal residue" evidence="6">
    <location>
        <position position="1514"/>
    </location>
</feature>
<organism evidence="6 7">
    <name type="scientific">Brenthis ino</name>
    <name type="common">lesser marbled fritillary</name>
    <dbReference type="NCBI Taxonomy" id="405034"/>
    <lineage>
        <taxon>Eukaryota</taxon>
        <taxon>Metazoa</taxon>
        <taxon>Ecdysozoa</taxon>
        <taxon>Arthropoda</taxon>
        <taxon>Hexapoda</taxon>
        <taxon>Insecta</taxon>
        <taxon>Pterygota</taxon>
        <taxon>Neoptera</taxon>
        <taxon>Endopterygota</taxon>
        <taxon>Lepidoptera</taxon>
        <taxon>Glossata</taxon>
        <taxon>Ditrysia</taxon>
        <taxon>Papilionoidea</taxon>
        <taxon>Nymphalidae</taxon>
        <taxon>Heliconiinae</taxon>
        <taxon>Argynnini</taxon>
        <taxon>Brenthis</taxon>
    </lineage>
</organism>
<dbReference type="EMBL" id="OV170234">
    <property type="protein sequence ID" value="CAH0719917.1"/>
    <property type="molecule type" value="Genomic_DNA"/>
</dbReference>
<evidence type="ECO:0000256" key="4">
    <source>
        <dbReference type="SAM" id="MobiDB-lite"/>
    </source>
</evidence>
<dbReference type="Gene3D" id="2.130.10.10">
    <property type="entry name" value="YVTN repeat-like/Quinoprotein amine dehydrogenase"/>
    <property type="match status" value="2"/>
</dbReference>
<dbReference type="Pfam" id="PF00931">
    <property type="entry name" value="NB-ARC"/>
    <property type="match status" value="1"/>
</dbReference>
<reference evidence="6" key="1">
    <citation type="submission" date="2021-12" db="EMBL/GenBank/DDBJ databases">
        <authorList>
            <person name="Martin H S."/>
        </authorList>
    </citation>
    <scope>NUCLEOTIDE SEQUENCE</scope>
</reference>
<keyword evidence="3" id="KW-0677">Repeat</keyword>
<dbReference type="PANTHER" id="PTHR22845:SF5">
    <property type="entry name" value="APOPTOTIC PROTEASE-ACTIVATING FACTOR 1"/>
    <property type="match status" value="1"/>
</dbReference>
<dbReference type="Pfam" id="PF21296">
    <property type="entry name" value="WHD_APAF1"/>
    <property type="match status" value="1"/>
</dbReference>
<dbReference type="PROSITE" id="PS50209">
    <property type="entry name" value="CARD"/>
    <property type="match status" value="1"/>
</dbReference>
<dbReference type="GO" id="GO:0006915">
    <property type="term" value="P:apoptotic process"/>
    <property type="evidence" value="ECO:0007669"/>
    <property type="project" value="UniProtKB-KW"/>
</dbReference>
<evidence type="ECO:0000256" key="1">
    <source>
        <dbReference type="ARBA" id="ARBA00022574"/>
    </source>
</evidence>
<evidence type="ECO:0000313" key="6">
    <source>
        <dbReference type="EMBL" id="CAH0719917.1"/>
    </source>
</evidence>
<dbReference type="CDD" id="cd01671">
    <property type="entry name" value="CARD"/>
    <property type="match status" value="1"/>
</dbReference>
<dbReference type="Gene3D" id="3.40.50.300">
    <property type="entry name" value="P-loop containing nucleotide triphosphate hydrolases"/>
    <property type="match status" value="1"/>
</dbReference>
<accession>A0A8J9UH19</accession>
<keyword evidence="2" id="KW-0053">Apoptosis</keyword>
<dbReference type="Proteomes" id="UP000838878">
    <property type="component" value="Chromosome 14"/>
</dbReference>
<dbReference type="InterPro" id="IPR001680">
    <property type="entry name" value="WD40_rpt"/>
</dbReference>
<name>A0A8J9UH19_9NEOP</name>
<dbReference type="InterPro" id="IPR041452">
    <property type="entry name" value="APAF1_C"/>
</dbReference>
<dbReference type="SUPFAM" id="SSF52540">
    <property type="entry name" value="P-loop containing nucleoside triphosphate hydrolases"/>
    <property type="match status" value="1"/>
</dbReference>
<dbReference type="OrthoDB" id="1357022at2759"/>
<feature type="compositionally biased region" description="Polar residues" evidence="4">
    <location>
        <begin position="987"/>
        <end position="1002"/>
    </location>
</feature>
<dbReference type="InterPro" id="IPR036388">
    <property type="entry name" value="WH-like_DNA-bd_sf"/>
</dbReference>
<gene>
    <name evidence="6" type="ORF">BINO364_LOCUS6205</name>
</gene>
<dbReference type="SUPFAM" id="SSF47986">
    <property type="entry name" value="DEATH domain"/>
    <property type="match status" value="1"/>
</dbReference>
<dbReference type="SMART" id="SM00320">
    <property type="entry name" value="WD40"/>
    <property type="match status" value="5"/>
</dbReference>
<keyword evidence="1" id="KW-0853">WD repeat</keyword>
<dbReference type="Gene3D" id="1.10.533.10">
    <property type="entry name" value="Death Domain, Fas"/>
    <property type="match status" value="1"/>
</dbReference>
<dbReference type="InterPro" id="IPR015943">
    <property type="entry name" value="WD40/YVTN_repeat-like_dom_sf"/>
</dbReference>
<dbReference type="Pfam" id="PF00619">
    <property type="entry name" value="CARD"/>
    <property type="match status" value="1"/>
</dbReference>
<proteinExistence type="predicted"/>
<dbReference type="GO" id="GO:0043531">
    <property type="term" value="F:ADP binding"/>
    <property type="evidence" value="ECO:0007669"/>
    <property type="project" value="InterPro"/>
</dbReference>
<dbReference type="GO" id="GO:0042981">
    <property type="term" value="P:regulation of apoptotic process"/>
    <property type="evidence" value="ECO:0007669"/>
    <property type="project" value="InterPro"/>
</dbReference>